<organism evidence="2 3">
    <name type="scientific">Streptomyces daliensis</name>
    <dbReference type="NCBI Taxonomy" id="299421"/>
    <lineage>
        <taxon>Bacteria</taxon>
        <taxon>Bacillati</taxon>
        <taxon>Actinomycetota</taxon>
        <taxon>Actinomycetes</taxon>
        <taxon>Kitasatosporales</taxon>
        <taxon>Streptomycetaceae</taxon>
        <taxon>Streptomyces</taxon>
    </lineage>
</organism>
<dbReference type="PRINTS" id="PR00364">
    <property type="entry name" value="DISEASERSIST"/>
</dbReference>
<evidence type="ECO:0000313" key="2">
    <source>
        <dbReference type="EMBL" id="MBR7673398.1"/>
    </source>
</evidence>
<reference evidence="2" key="1">
    <citation type="submission" date="2021-04" db="EMBL/GenBank/DDBJ databases">
        <title>Sequencing of actinobacteria type strains.</title>
        <authorList>
            <person name="Nguyen G.-S."/>
            <person name="Wentzel A."/>
        </authorList>
    </citation>
    <scope>NUCLEOTIDE SEQUENCE</scope>
    <source>
        <strain evidence="2">DSM 42095</strain>
    </source>
</reference>
<dbReference type="PANTHER" id="PTHR47691:SF3">
    <property type="entry name" value="HTH-TYPE TRANSCRIPTIONAL REGULATOR RV0890C-RELATED"/>
    <property type="match status" value="1"/>
</dbReference>
<dbReference type="Gene3D" id="1.25.40.10">
    <property type="entry name" value="Tetratricopeptide repeat domain"/>
    <property type="match status" value="2"/>
</dbReference>
<gene>
    <name evidence="2" type="ORF">KDA82_10280</name>
</gene>
<dbReference type="Gene3D" id="3.40.50.300">
    <property type="entry name" value="P-loop containing nucleotide triphosphate hydrolases"/>
    <property type="match status" value="1"/>
</dbReference>
<dbReference type="PANTHER" id="PTHR47691">
    <property type="entry name" value="REGULATOR-RELATED"/>
    <property type="match status" value="1"/>
</dbReference>
<evidence type="ECO:0000256" key="1">
    <source>
        <dbReference type="SAM" id="MobiDB-lite"/>
    </source>
</evidence>
<dbReference type="InterPro" id="IPR019734">
    <property type="entry name" value="TPR_rpt"/>
</dbReference>
<keyword evidence="3" id="KW-1185">Reference proteome</keyword>
<name>A0A8T4INF8_9ACTN</name>
<dbReference type="SUPFAM" id="SSF52540">
    <property type="entry name" value="P-loop containing nucleoside triphosphate hydrolases"/>
    <property type="match status" value="1"/>
</dbReference>
<dbReference type="SMART" id="SM00028">
    <property type="entry name" value="TPR"/>
    <property type="match status" value="4"/>
</dbReference>
<dbReference type="Pfam" id="PF13424">
    <property type="entry name" value="TPR_12"/>
    <property type="match status" value="3"/>
</dbReference>
<comment type="caution">
    <text evidence="2">The sequence shown here is derived from an EMBL/GenBank/DDBJ whole genome shotgun (WGS) entry which is preliminary data.</text>
</comment>
<proteinExistence type="predicted"/>
<dbReference type="InterPro" id="IPR027417">
    <property type="entry name" value="P-loop_NTPase"/>
</dbReference>
<dbReference type="InterPro" id="IPR011990">
    <property type="entry name" value="TPR-like_helical_dom_sf"/>
</dbReference>
<dbReference type="Proteomes" id="UP000675554">
    <property type="component" value="Unassembled WGS sequence"/>
</dbReference>
<evidence type="ECO:0000313" key="3">
    <source>
        <dbReference type="Proteomes" id="UP000675554"/>
    </source>
</evidence>
<dbReference type="GO" id="GO:0043531">
    <property type="term" value="F:ADP binding"/>
    <property type="evidence" value="ECO:0007669"/>
    <property type="project" value="InterPro"/>
</dbReference>
<sequence>MNDPTGHVNRFDGPGSGSTHGVVQARDVHGGVHFSPRPEPAPTIVPRQLRADVRYFVNRSTELTRLGSLFPADRGALHTVPVAVITGTAGVGKTSLALRWAHSIRSNFPGGELYANLRGYSATPPAPPEEILGNFLEDLGIPSSHVPVAPERRETLFRSLLADRNVLVLLDNAVGSSQVRPLIPASPGCLVVVTSRDDLSSLVAQEGALRLEVPTLPTVDSVALLRAATTGYRAPDPNAELAELARLCAGLPLALRIAAERAAGWPSMSLGELIEGLRDGSAHWSLLTTDPEEGADAMRSVFEWSYQALPSPAARLFRLLGLHPGNEFGVPAVAALAGMRPSQARLFLDALVRAHLLERRPAVRYEFHDLLRAYAAELVRREESEEERNAALGRCLAWYLHTADAAQRAISAHDGYDLDDRIPAPASALDFDGYKPAFRWYRAEAANLVTAVRVAADAGFPEIAWRLAVVLRAVYMHHNAFDDWRTTAEVAVAAASRAGEQAGEAEALENLGKVLFQSSRLDEAEECHRAALAVRRRIGDRHGTAVSVNALGLLGLRRRQLDEAKARFLESAQIFCELEAHRWTALMRSNLAETLCELGLGNEAEEIIEQALADFRELGDHSGEGNALFLLSWARRQTGDLEAAARAISDALSIAVEEENQVWLGHWLAESARVELARGDPEKALRLSGESAAAQRKLGDAVREALALDTSGQACQALGRSEEAAELHRHAITVYREFDARWQLTAALEHLACALDALGDPQGAGAAREEALRSLAAFSDPQAVARAQRLAGHASDDG</sequence>
<accession>A0A8T4INF8</accession>
<dbReference type="AlphaFoldDB" id="A0A8T4INF8"/>
<protein>
    <submittedName>
        <fullName evidence="2">Tetratricopeptide repeat protein</fullName>
    </submittedName>
</protein>
<dbReference type="SUPFAM" id="SSF48452">
    <property type="entry name" value="TPR-like"/>
    <property type="match status" value="2"/>
</dbReference>
<feature type="region of interest" description="Disordered" evidence="1">
    <location>
        <begin position="1"/>
        <end position="22"/>
    </location>
</feature>
<dbReference type="EMBL" id="JAGSMN010000202">
    <property type="protein sequence ID" value="MBR7673398.1"/>
    <property type="molecule type" value="Genomic_DNA"/>
</dbReference>